<comment type="caution">
    <text evidence="7">The sequence shown here is derived from an EMBL/GenBank/DDBJ whole genome shotgun (WGS) entry which is preliminary data.</text>
</comment>
<keyword evidence="2" id="KW-1003">Cell membrane</keyword>
<evidence type="ECO:0000256" key="5">
    <source>
        <dbReference type="ARBA" id="ARBA00023136"/>
    </source>
</evidence>
<gene>
    <name evidence="7" type="ORF">JK636_11300</name>
</gene>
<comment type="subcellular location">
    <subcellularLocation>
        <location evidence="1">Cell membrane</location>
        <topology evidence="1">Multi-pass membrane protein</topology>
    </subcellularLocation>
</comment>
<feature type="transmembrane region" description="Helical" evidence="6">
    <location>
        <begin position="412"/>
        <end position="435"/>
    </location>
</feature>
<feature type="transmembrane region" description="Helical" evidence="6">
    <location>
        <begin position="320"/>
        <end position="341"/>
    </location>
</feature>
<evidence type="ECO:0000313" key="7">
    <source>
        <dbReference type="EMBL" id="MBL4936347.1"/>
    </source>
</evidence>
<keyword evidence="4 6" id="KW-1133">Transmembrane helix</keyword>
<proteinExistence type="predicted"/>
<dbReference type="InterPro" id="IPR050833">
    <property type="entry name" value="Poly_Biosynth_Transport"/>
</dbReference>
<feature type="transmembrane region" description="Helical" evidence="6">
    <location>
        <begin position="441"/>
        <end position="458"/>
    </location>
</feature>
<dbReference type="PANTHER" id="PTHR30250">
    <property type="entry name" value="PST FAMILY PREDICTED COLANIC ACID TRANSPORTER"/>
    <property type="match status" value="1"/>
</dbReference>
<dbReference type="PANTHER" id="PTHR30250:SF11">
    <property type="entry name" value="O-ANTIGEN TRANSPORTER-RELATED"/>
    <property type="match status" value="1"/>
</dbReference>
<feature type="transmembrane region" description="Helical" evidence="6">
    <location>
        <begin position="353"/>
        <end position="372"/>
    </location>
</feature>
<feature type="transmembrane region" description="Helical" evidence="6">
    <location>
        <begin position="288"/>
        <end position="308"/>
    </location>
</feature>
<feature type="transmembrane region" description="Helical" evidence="6">
    <location>
        <begin position="83"/>
        <end position="105"/>
    </location>
</feature>
<organism evidence="7 8">
    <name type="scientific">Clostridium rhizosphaerae</name>
    <dbReference type="NCBI Taxonomy" id="2803861"/>
    <lineage>
        <taxon>Bacteria</taxon>
        <taxon>Bacillati</taxon>
        <taxon>Bacillota</taxon>
        <taxon>Clostridia</taxon>
        <taxon>Eubacteriales</taxon>
        <taxon>Clostridiaceae</taxon>
        <taxon>Clostridium</taxon>
    </lineage>
</organism>
<keyword evidence="8" id="KW-1185">Reference proteome</keyword>
<evidence type="ECO:0000256" key="3">
    <source>
        <dbReference type="ARBA" id="ARBA00022692"/>
    </source>
</evidence>
<dbReference type="RefSeq" id="WP_202749089.1">
    <property type="nucleotide sequence ID" value="NZ_JAESWC010000004.1"/>
</dbReference>
<name>A0ABS1TAH7_9CLOT</name>
<feature type="transmembrane region" description="Helical" evidence="6">
    <location>
        <begin position="111"/>
        <end position="134"/>
    </location>
</feature>
<keyword evidence="5 6" id="KW-0472">Membrane</keyword>
<evidence type="ECO:0000256" key="1">
    <source>
        <dbReference type="ARBA" id="ARBA00004651"/>
    </source>
</evidence>
<feature type="transmembrane region" description="Helical" evidence="6">
    <location>
        <begin position="378"/>
        <end position="400"/>
    </location>
</feature>
<sequence length="476" mass="53625">MSVAKNYVYNVIYQIANLIIPLITVPYISRVLGAEGVGINAYTNSIVQYFILLGTIGISLYGSKSIAYIRDDRKKITNTFWSIFSLQIIMSLFAYVLYIVFISVLAKDNKIILLIQSVNILAAAIDVTWLFSGIEDFKKTVTRNLIVKTLSVISIFLFVKQRSDLWLYTFILAFSVLLGQIVLWTYVGKIVDKYVFDFNEIKKHFMPSFKLFIPQIAIQIYLVLNKSMLGWMANKTEVGLYENADKIVKMSLAVLTATGTVMLPRISNTFAKGDINKVKDYIIKSLNFVSYLSIPITFGLIGISAQFVPWFFGDEFNKCIELIIILSPILIFISLSNVIGIQYMIPTGKTNEFTLSVTSGAIVNLLLNIFLINSFYSIGAAISTLIAEIFVTVVQLFLIRNEVKISVILSDFIKYIMAALIMMISVKYLGSILGVSIRTTFIQIVLGAVIYISVLFIVKSEFNKSLFMKIIKSFSR</sequence>
<feature type="transmembrane region" description="Helical" evidence="6">
    <location>
        <begin position="41"/>
        <end position="62"/>
    </location>
</feature>
<dbReference type="EMBL" id="JAESWC010000004">
    <property type="protein sequence ID" value="MBL4936347.1"/>
    <property type="molecule type" value="Genomic_DNA"/>
</dbReference>
<evidence type="ECO:0000256" key="6">
    <source>
        <dbReference type="SAM" id="Phobius"/>
    </source>
</evidence>
<evidence type="ECO:0000256" key="2">
    <source>
        <dbReference type="ARBA" id="ARBA00022475"/>
    </source>
</evidence>
<feature type="transmembrane region" description="Helical" evidence="6">
    <location>
        <begin position="7"/>
        <end position="29"/>
    </location>
</feature>
<reference evidence="7 8" key="1">
    <citation type="submission" date="2021-01" db="EMBL/GenBank/DDBJ databases">
        <title>Genome public.</title>
        <authorList>
            <person name="Liu C."/>
            <person name="Sun Q."/>
        </authorList>
    </citation>
    <scope>NUCLEOTIDE SEQUENCE [LARGE SCALE GENOMIC DNA]</scope>
    <source>
        <strain evidence="7 8">YIM B02515</strain>
    </source>
</reference>
<evidence type="ECO:0000313" key="8">
    <source>
        <dbReference type="Proteomes" id="UP000632377"/>
    </source>
</evidence>
<protein>
    <submittedName>
        <fullName evidence="7">Flippase</fullName>
    </submittedName>
</protein>
<feature type="transmembrane region" description="Helical" evidence="6">
    <location>
        <begin position="208"/>
        <end position="227"/>
    </location>
</feature>
<evidence type="ECO:0000256" key="4">
    <source>
        <dbReference type="ARBA" id="ARBA00022989"/>
    </source>
</evidence>
<dbReference type="Pfam" id="PF01943">
    <property type="entry name" value="Polysacc_synt"/>
    <property type="match status" value="1"/>
</dbReference>
<accession>A0ABS1TAH7</accession>
<keyword evidence="3 6" id="KW-0812">Transmembrane</keyword>
<dbReference type="CDD" id="cd13128">
    <property type="entry name" value="MATE_Wzx_like"/>
    <property type="match status" value="1"/>
</dbReference>
<dbReference type="InterPro" id="IPR002797">
    <property type="entry name" value="Polysacc_synth"/>
</dbReference>
<feature type="transmembrane region" description="Helical" evidence="6">
    <location>
        <begin position="165"/>
        <end position="187"/>
    </location>
</feature>
<dbReference type="Proteomes" id="UP000632377">
    <property type="component" value="Unassembled WGS sequence"/>
</dbReference>